<gene>
    <name evidence="1" type="primary">gb12156</name>
    <name evidence="1" type="ORF">PR202_gb12156</name>
</gene>
<reference evidence="1" key="1">
    <citation type="journal article" date="2018" name="DNA Res.">
        <title>Multiple hybrid de novo genome assembly of finger millet, an orphan allotetraploid crop.</title>
        <authorList>
            <person name="Hatakeyama M."/>
            <person name="Aluri S."/>
            <person name="Balachadran M.T."/>
            <person name="Sivarajan S.R."/>
            <person name="Patrignani A."/>
            <person name="Gruter S."/>
            <person name="Poveda L."/>
            <person name="Shimizu-Inatsugi R."/>
            <person name="Baeten J."/>
            <person name="Francoijs K.J."/>
            <person name="Nataraja K.N."/>
            <person name="Reddy Y.A.N."/>
            <person name="Phadnis S."/>
            <person name="Ravikumar R.L."/>
            <person name="Schlapbach R."/>
            <person name="Sreeman S.M."/>
            <person name="Shimizu K.K."/>
        </authorList>
    </citation>
    <scope>NUCLEOTIDE SEQUENCE</scope>
</reference>
<dbReference type="AlphaFoldDB" id="A0AAV5EM24"/>
<evidence type="ECO:0000313" key="2">
    <source>
        <dbReference type="Proteomes" id="UP001054889"/>
    </source>
</evidence>
<accession>A0AAV5EM24</accession>
<reference evidence="1" key="2">
    <citation type="submission" date="2021-12" db="EMBL/GenBank/DDBJ databases">
        <title>Resequencing data analysis of finger millet.</title>
        <authorList>
            <person name="Hatakeyama M."/>
            <person name="Aluri S."/>
            <person name="Balachadran M.T."/>
            <person name="Sivarajan S.R."/>
            <person name="Poveda L."/>
            <person name="Shimizu-Inatsugi R."/>
            <person name="Schlapbach R."/>
            <person name="Sreeman S.M."/>
            <person name="Shimizu K.K."/>
        </authorList>
    </citation>
    <scope>NUCLEOTIDE SEQUENCE</scope>
</reference>
<keyword evidence="2" id="KW-1185">Reference proteome</keyword>
<name>A0AAV5EM24_ELECO</name>
<proteinExistence type="predicted"/>
<protein>
    <submittedName>
        <fullName evidence="1">Uncharacterized protein</fullName>
    </submittedName>
</protein>
<evidence type="ECO:0000313" key="1">
    <source>
        <dbReference type="EMBL" id="GJN24418.1"/>
    </source>
</evidence>
<organism evidence="1 2">
    <name type="scientific">Eleusine coracana subsp. coracana</name>
    <dbReference type="NCBI Taxonomy" id="191504"/>
    <lineage>
        <taxon>Eukaryota</taxon>
        <taxon>Viridiplantae</taxon>
        <taxon>Streptophyta</taxon>
        <taxon>Embryophyta</taxon>
        <taxon>Tracheophyta</taxon>
        <taxon>Spermatophyta</taxon>
        <taxon>Magnoliopsida</taxon>
        <taxon>Liliopsida</taxon>
        <taxon>Poales</taxon>
        <taxon>Poaceae</taxon>
        <taxon>PACMAD clade</taxon>
        <taxon>Chloridoideae</taxon>
        <taxon>Cynodonteae</taxon>
        <taxon>Eleusininae</taxon>
        <taxon>Eleusine</taxon>
    </lineage>
</organism>
<sequence length="155" mass="17610">MNPPMNKSQFFAGFVDWVLARRASTETDMESLMIHLTQDTEKGRIEKACPSPEQLNEWLRYAARHVTKSVHIHLNPSRQVVVELPSHGRAASTFLHLPYYRFRFPAAAESRYQALTDLMLSSLSFDEDAGGSTLRDFVACSCPRLRRLLVCNPKG</sequence>
<comment type="caution">
    <text evidence="1">The sequence shown here is derived from an EMBL/GenBank/DDBJ whole genome shotgun (WGS) entry which is preliminary data.</text>
</comment>
<dbReference type="Proteomes" id="UP001054889">
    <property type="component" value="Unassembled WGS sequence"/>
</dbReference>
<dbReference type="EMBL" id="BQKI01000077">
    <property type="protein sequence ID" value="GJN24418.1"/>
    <property type="molecule type" value="Genomic_DNA"/>
</dbReference>